<keyword evidence="2 4" id="KW-0547">Nucleotide-binding</keyword>
<evidence type="ECO:0000256" key="2">
    <source>
        <dbReference type="ARBA" id="ARBA00022741"/>
    </source>
</evidence>
<evidence type="ECO:0000256" key="3">
    <source>
        <dbReference type="ARBA" id="ARBA00022840"/>
    </source>
</evidence>
<reference evidence="6 7" key="1">
    <citation type="submission" date="2021-03" db="EMBL/GenBank/DDBJ databases">
        <title>Genomic Encyclopedia of Type Strains, Phase IV (KMG-IV): sequencing the most valuable type-strain genomes for metagenomic binning, comparative biology and taxonomic classification.</title>
        <authorList>
            <person name="Goeker M."/>
        </authorList>
    </citation>
    <scope>NUCLEOTIDE SEQUENCE [LARGE SCALE GENOMIC DNA]</scope>
    <source>
        <strain evidence="6 7">DSM 26806</strain>
    </source>
</reference>
<sequence length="419" mass="47206">MNESKVIVVIHRFGDYILGGFVNYAQVIDHSQHQVIYLVNARGHEDIRAYHNQAARIFEIADLEDYASLESAVQSTVQEFGQINLIIAMSEYDLIHAAMLRTQFNIQGTSEERVALYRDKIVMKKRIHSDGLRIPHFLDYQNADEAITFAEKVGYPLILKPRLGAASQGVKKVLNRSELEEALAVIEAANESDGYQCEEFIEGHIFHIDGLIQHGELQFIAISQYVNGCFAFSQGIPNGSFIVTDRLPLKNRLTRFTEEVLHSLELRNGCFHLEVIDRNDSEAVFLEIGARMGGAETPFLTLELFGVNLCEEWIKIDLGTFEPFNIPETGIHGGLLQIPEPRVVPAEVVHVKSIINEIPEIFDEQIPAIGEIMDGNGSYYHISGRYMFRGNSEAEVEEAIHKAIDLFHIETKPLEPSTV</sequence>
<keyword evidence="7" id="KW-1185">Reference proteome</keyword>
<dbReference type="Proteomes" id="UP001519288">
    <property type="component" value="Unassembled WGS sequence"/>
</dbReference>
<evidence type="ECO:0000313" key="7">
    <source>
        <dbReference type="Proteomes" id="UP001519288"/>
    </source>
</evidence>
<dbReference type="Gene3D" id="3.40.50.20">
    <property type="match status" value="1"/>
</dbReference>
<proteinExistence type="predicted"/>
<dbReference type="PANTHER" id="PTHR43585">
    <property type="entry name" value="FUMIPYRROLE BIOSYNTHESIS PROTEIN C"/>
    <property type="match status" value="1"/>
</dbReference>
<dbReference type="InterPro" id="IPR011761">
    <property type="entry name" value="ATP-grasp"/>
</dbReference>
<dbReference type="Gene3D" id="3.30.470.20">
    <property type="entry name" value="ATP-grasp fold, B domain"/>
    <property type="match status" value="1"/>
</dbReference>
<name>A0ABS4JEW7_9BACL</name>
<keyword evidence="3 4" id="KW-0067">ATP-binding</keyword>
<gene>
    <name evidence="6" type="ORF">J2Z69_001275</name>
</gene>
<dbReference type="Pfam" id="PF13535">
    <property type="entry name" value="ATP-grasp_4"/>
    <property type="match status" value="1"/>
</dbReference>
<evidence type="ECO:0000256" key="4">
    <source>
        <dbReference type="PROSITE-ProRule" id="PRU00409"/>
    </source>
</evidence>
<dbReference type="Gene3D" id="3.30.1490.20">
    <property type="entry name" value="ATP-grasp fold, A domain"/>
    <property type="match status" value="1"/>
</dbReference>
<dbReference type="PANTHER" id="PTHR43585:SF2">
    <property type="entry name" value="ATP-GRASP ENZYME FSQD"/>
    <property type="match status" value="1"/>
</dbReference>
<dbReference type="RefSeq" id="WP_209860120.1">
    <property type="nucleotide sequence ID" value="NZ_JAGGLD010000001.1"/>
</dbReference>
<evidence type="ECO:0000259" key="5">
    <source>
        <dbReference type="PROSITE" id="PS50975"/>
    </source>
</evidence>
<evidence type="ECO:0000256" key="1">
    <source>
        <dbReference type="ARBA" id="ARBA00022598"/>
    </source>
</evidence>
<protein>
    <submittedName>
        <fullName evidence="6">Biotin carboxylase</fullName>
    </submittedName>
</protein>
<dbReference type="InterPro" id="IPR013815">
    <property type="entry name" value="ATP_grasp_subdomain_1"/>
</dbReference>
<dbReference type="SUPFAM" id="SSF56059">
    <property type="entry name" value="Glutathione synthetase ATP-binding domain-like"/>
    <property type="match status" value="1"/>
</dbReference>
<organism evidence="6 7">
    <name type="scientific">Paenibacillus shirakamiensis</name>
    <dbReference type="NCBI Taxonomy" id="1265935"/>
    <lineage>
        <taxon>Bacteria</taxon>
        <taxon>Bacillati</taxon>
        <taxon>Bacillota</taxon>
        <taxon>Bacilli</taxon>
        <taxon>Bacillales</taxon>
        <taxon>Paenibacillaceae</taxon>
        <taxon>Paenibacillus</taxon>
    </lineage>
</organism>
<feature type="domain" description="ATP-grasp" evidence="5">
    <location>
        <begin position="124"/>
        <end position="318"/>
    </location>
</feature>
<keyword evidence="1" id="KW-0436">Ligase</keyword>
<dbReference type="InterPro" id="IPR052032">
    <property type="entry name" value="ATP-dep_AA_Ligase"/>
</dbReference>
<evidence type="ECO:0000313" key="6">
    <source>
        <dbReference type="EMBL" id="MBP2000256.1"/>
    </source>
</evidence>
<accession>A0ABS4JEW7</accession>
<dbReference type="PROSITE" id="PS50975">
    <property type="entry name" value="ATP_GRASP"/>
    <property type="match status" value="1"/>
</dbReference>
<comment type="caution">
    <text evidence="6">The sequence shown here is derived from an EMBL/GenBank/DDBJ whole genome shotgun (WGS) entry which is preliminary data.</text>
</comment>
<dbReference type="EMBL" id="JAGGLD010000001">
    <property type="protein sequence ID" value="MBP2000256.1"/>
    <property type="molecule type" value="Genomic_DNA"/>
</dbReference>